<dbReference type="EMBL" id="CP055156">
    <property type="protein sequence ID" value="QNF33610.1"/>
    <property type="molecule type" value="Genomic_DNA"/>
</dbReference>
<dbReference type="RefSeq" id="WP_185270091.1">
    <property type="nucleotide sequence ID" value="NZ_CP055156.1"/>
</dbReference>
<reference evidence="1 2" key="1">
    <citation type="journal article" date="2018" name="Int. J. Syst. Evol. Microbiol.">
        <title>Adhaeribacter swui sp. nov., isolated from wet mud.</title>
        <authorList>
            <person name="Kim D.U."/>
            <person name="Kim K.W."/>
            <person name="Kang M.S."/>
            <person name="Kim J.Y."/>
            <person name="Jang J.H."/>
            <person name="Kim M.K."/>
        </authorList>
    </citation>
    <scope>NUCLEOTIDE SEQUENCE [LARGE SCALE GENOMIC DNA]</scope>
    <source>
        <strain evidence="1 2">KCTC 52873</strain>
    </source>
</reference>
<evidence type="ECO:0000313" key="1">
    <source>
        <dbReference type="EMBL" id="QNF33610.1"/>
    </source>
</evidence>
<organism evidence="1 2">
    <name type="scientific">Adhaeribacter swui</name>
    <dbReference type="NCBI Taxonomy" id="2086471"/>
    <lineage>
        <taxon>Bacteria</taxon>
        <taxon>Pseudomonadati</taxon>
        <taxon>Bacteroidota</taxon>
        <taxon>Cytophagia</taxon>
        <taxon>Cytophagales</taxon>
        <taxon>Hymenobacteraceae</taxon>
        <taxon>Adhaeribacter</taxon>
    </lineage>
</organism>
<dbReference type="Proteomes" id="UP000515237">
    <property type="component" value="Chromosome"/>
</dbReference>
<dbReference type="AlphaFoldDB" id="A0A7G7G8X6"/>
<protein>
    <submittedName>
        <fullName evidence="1">Uncharacterized protein</fullName>
    </submittedName>
</protein>
<gene>
    <name evidence="1" type="ORF">HUW51_13090</name>
</gene>
<keyword evidence="2" id="KW-1185">Reference proteome</keyword>
<proteinExistence type="predicted"/>
<evidence type="ECO:0000313" key="2">
    <source>
        <dbReference type="Proteomes" id="UP000515237"/>
    </source>
</evidence>
<sequence length="91" mass="10890">MIVIKIFELQQFYERWNEKLNSYTTQNLNDVFDKFFSLFVIYNRVYNVVEVILNEEGKLVELKSLGLIDKKRKKVLDNQAATICIAYYLKD</sequence>
<dbReference type="KEGG" id="aswu:HUW51_13090"/>
<accession>A0A7G7G8X6</accession>
<name>A0A7G7G8X6_9BACT</name>